<keyword evidence="1" id="KW-0805">Transcription regulation</keyword>
<evidence type="ECO:0000259" key="4">
    <source>
        <dbReference type="PROSITE" id="PS51843"/>
    </source>
</evidence>
<accession>A0A914BYN3</accession>
<keyword evidence="2" id="KW-0804">Transcription</keyword>
<evidence type="ECO:0000256" key="3">
    <source>
        <dbReference type="ARBA" id="ARBA00023170"/>
    </source>
</evidence>
<sequence length="190" mass="22133">MAKTLSIFQELEVFDKVQLLKNVAYVNVLLTEAYYSYIQLHSTLCNPDGTLPVLIKVKHWMPVGLAELAYSRILDPFYRINLTSEEYVLLKMLLYCYYPSATNLSKIAKELLQKEYSKVSKLLLKHMQIQHGKDEGTKKYSEAINLMGTLFHFMERHKEIYIFKNMTTTIIKENNGDGSSWNLLMDEIFS</sequence>
<dbReference type="SMART" id="SM00430">
    <property type="entry name" value="HOLI"/>
    <property type="match status" value="1"/>
</dbReference>
<dbReference type="PANTHER" id="PTHR24083">
    <property type="entry name" value="NUCLEAR HORMONE RECEPTOR"/>
    <property type="match status" value="1"/>
</dbReference>
<dbReference type="InterPro" id="IPR035500">
    <property type="entry name" value="NHR-like_dom_sf"/>
</dbReference>
<protein>
    <submittedName>
        <fullName evidence="6">NR LBD domain-containing protein</fullName>
    </submittedName>
</protein>
<evidence type="ECO:0000256" key="1">
    <source>
        <dbReference type="ARBA" id="ARBA00023015"/>
    </source>
</evidence>
<dbReference type="Gene3D" id="1.10.565.10">
    <property type="entry name" value="Retinoid X Receptor"/>
    <property type="match status" value="1"/>
</dbReference>
<keyword evidence="5" id="KW-1185">Reference proteome</keyword>
<evidence type="ECO:0000313" key="5">
    <source>
        <dbReference type="Proteomes" id="UP000887540"/>
    </source>
</evidence>
<dbReference type="AlphaFoldDB" id="A0A914BYN3"/>
<dbReference type="WBParaSite" id="ACRNAN_Path_1306.g5127.t1">
    <property type="protein sequence ID" value="ACRNAN_Path_1306.g5127.t1"/>
    <property type="gene ID" value="ACRNAN_Path_1306.g5127"/>
</dbReference>
<reference evidence="6" key="1">
    <citation type="submission" date="2022-11" db="UniProtKB">
        <authorList>
            <consortium name="WormBaseParasite"/>
        </authorList>
    </citation>
    <scope>IDENTIFICATION</scope>
</reference>
<dbReference type="InterPro" id="IPR000536">
    <property type="entry name" value="Nucl_hrmn_rcpt_lig-bd"/>
</dbReference>
<name>A0A914BYN3_9BILA</name>
<dbReference type="Proteomes" id="UP000887540">
    <property type="component" value="Unplaced"/>
</dbReference>
<organism evidence="5 6">
    <name type="scientific">Acrobeloides nanus</name>
    <dbReference type="NCBI Taxonomy" id="290746"/>
    <lineage>
        <taxon>Eukaryota</taxon>
        <taxon>Metazoa</taxon>
        <taxon>Ecdysozoa</taxon>
        <taxon>Nematoda</taxon>
        <taxon>Chromadorea</taxon>
        <taxon>Rhabditida</taxon>
        <taxon>Tylenchina</taxon>
        <taxon>Cephalobomorpha</taxon>
        <taxon>Cephaloboidea</taxon>
        <taxon>Cephalobidae</taxon>
        <taxon>Acrobeloides</taxon>
    </lineage>
</organism>
<dbReference type="InterPro" id="IPR050274">
    <property type="entry name" value="Nuclear_hormone_rcpt_NR2"/>
</dbReference>
<evidence type="ECO:0000313" key="6">
    <source>
        <dbReference type="WBParaSite" id="ACRNAN_Path_1306.g5127.t1"/>
    </source>
</evidence>
<dbReference type="SUPFAM" id="SSF48508">
    <property type="entry name" value="Nuclear receptor ligand-binding domain"/>
    <property type="match status" value="1"/>
</dbReference>
<evidence type="ECO:0000256" key="2">
    <source>
        <dbReference type="ARBA" id="ARBA00023163"/>
    </source>
</evidence>
<feature type="domain" description="NR LBD" evidence="4">
    <location>
        <begin position="1"/>
        <end position="183"/>
    </location>
</feature>
<proteinExistence type="predicted"/>
<keyword evidence="3" id="KW-0675">Receptor</keyword>
<dbReference type="Pfam" id="PF00104">
    <property type="entry name" value="Hormone_recep"/>
    <property type="match status" value="1"/>
</dbReference>
<dbReference type="PROSITE" id="PS51843">
    <property type="entry name" value="NR_LBD"/>
    <property type="match status" value="1"/>
</dbReference>